<protein>
    <submittedName>
        <fullName evidence="2">Uncharacterized protein</fullName>
    </submittedName>
</protein>
<dbReference type="OrthoDB" id="220607at2"/>
<reference evidence="2 3" key="1">
    <citation type="submission" date="2019-03" db="EMBL/GenBank/DDBJ databases">
        <title>Deep-cultivation of Planctomycetes and their phenomic and genomic characterization uncovers novel biology.</title>
        <authorList>
            <person name="Wiegand S."/>
            <person name="Jogler M."/>
            <person name="Boedeker C."/>
            <person name="Pinto D."/>
            <person name="Vollmers J."/>
            <person name="Rivas-Marin E."/>
            <person name="Kohn T."/>
            <person name="Peeters S.H."/>
            <person name="Heuer A."/>
            <person name="Rast P."/>
            <person name="Oberbeckmann S."/>
            <person name="Bunk B."/>
            <person name="Jeske O."/>
            <person name="Meyerdierks A."/>
            <person name="Storesund J.E."/>
            <person name="Kallscheuer N."/>
            <person name="Luecker S."/>
            <person name="Lage O.M."/>
            <person name="Pohl T."/>
            <person name="Merkel B.J."/>
            <person name="Hornburger P."/>
            <person name="Mueller R.-W."/>
            <person name="Bruemmer F."/>
            <person name="Labrenz M."/>
            <person name="Spormann A.M."/>
            <person name="Op den Camp H."/>
            <person name="Overmann J."/>
            <person name="Amann R."/>
            <person name="Jetten M.S.M."/>
            <person name="Mascher T."/>
            <person name="Medema M.H."/>
            <person name="Devos D.P."/>
            <person name="Kaster A.-K."/>
            <person name="Ovreas L."/>
            <person name="Rohde M."/>
            <person name="Galperin M.Y."/>
            <person name="Jogler C."/>
        </authorList>
    </citation>
    <scope>NUCLEOTIDE SEQUENCE [LARGE SCALE GENOMIC DNA]</scope>
    <source>
        <strain evidence="2 3">Enr13</strain>
    </source>
</reference>
<evidence type="ECO:0000313" key="2">
    <source>
        <dbReference type="EMBL" id="QDV46244.1"/>
    </source>
</evidence>
<dbReference type="KEGG" id="snep:Enr13x_61530"/>
<sequence length="1380" mass="155697">MSNLPPPESICDSLKRLAGYLNFSSGSSDPTIAALWNEAYYHASQGNPLTGTPAWLVLNNWIEQTLAGLAESTSAFADITQARDVSRLLLSELLPAYMDYHRDLLFHQEPEVLFNGFFLARAAESVLRLYSEQASTDDDEDTTSGLVFQAICELNDFVGYRPVAVLENRRCQPYPNEFVRPIPLYVHGAGVSAGPYFELITQTIAILQDSDPDVLRSASFDFQQLAELSLDPRAYDFDHPVNRRPNYHFGGWDERSVNPEGYYDRFVLRQVTLDSLLKRVSDQEQVEIQGLSPDELMTEAATVLAGTILMASGISGWGPTAYSSDVTLSTLMKPIAEYRDAFYLDRLSKLTGDHRERLDAEQQVRRQPFGAARQNLNAALAERRAAQVQHVQLARLYARMGYPDAAGRQIDVVPAASARMICRIDCETTLGLRALRFGKLDQAMEVPQRVYDLIKRAIKCGALADPWDLIGFAGQFSLHPSPECSVHDSRADDLLYLIDQLFSYMAKVWSEAAARNDAASYESISKLYREVAEWWRQFGAHTVESLEAADPLESYDSARLVAQALRVWHEGGAAAGDVKFWAPHAEFFDSPRAYSLVISALLERYDFLPAMALLIHWLGNANEIGLRQGGNSLPRLAERWLMRLRGQFEDESQDDAQRAGCEASEIWPLARKCFDYLEANAEDFWSAPRFELGDNAKPPRDWERELAGENPDEENDPESGGLYDAAYDGVSYRDTTDDGVDGAIFEYSGDGSRDELEAEWKRLVDRLTFLQSLARMWSVAADIVITDGQDDAERAQDQLLALRDWSQRAKVNRVGLLELLDAVREYKITPGGSDKESMRDYDRSRVLRDSLMERIIGTAVEMSDARRLICGAIIAHVASHPSLRPDAADSESSTDQVAGEEAGLDEMSADDVQAVKLYASLIAGDVESTRKLFPEYVDAISRENLLYIPISRGGDPVKIYLARLRQRVLRHLMHWLPRRGLVSEACRLIEVSRLMEQQNSVGIGAVTEFDSLFRDGFTALVDALTASVRQDRDYEELNGDENAIGEVLIPLVERLTETMLGSWLAHSQTLRLSPLETVNDRQSWERLVEFIRRYGDPIFTQVFLQLGNVRAILHQGVADWLQRVIDEDDAQIADMQLFEDLRSGKLSMNQANRWITLVYETLIDHHAEYQDYNSTTTQSDRGDLVYMFMDFLRLRASYERIAWNLKPVMWAHEVLVGNGLENAAMMWRRSLSERIGAEAEKFVMRLRKMQKNYSMRMPTVADRILERFVQPMTIARMRALVKPAMRDAEAGRESSRFELLEEEAELLARTPTGAGLDVPAWLAALEEEVEQLAKRSASSEIDPESLMTIPIVPLAVDDLNDQLDVAQSQGRRLPHMRSKE</sequence>
<feature type="compositionally biased region" description="Basic and acidic residues" evidence="1">
    <location>
        <begin position="696"/>
        <end position="707"/>
    </location>
</feature>
<accession>A0A518HZN7</accession>
<evidence type="ECO:0000313" key="3">
    <source>
        <dbReference type="Proteomes" id="UP000319004"/>
    </source>
</evidence>
<evidence type="ECO:0000256" key="1">
    <source>
        <dbReference type="SAM" id="MobiDB-lite"/>
    </source>
</evidence>
<feature type="region of interest" description="Disordered" evidence="1">
    <location>
        <begin position="696"/>
        <end position="722"/>
    </location>
</feature>
<organism evidence="2 3">
    <name type="scientific">Stieleria neptunia</name>
    <dbReference type="NCBI Taxonomy" id="2527979"/>
    <lineage>
        <taxon>Bacteria</taxon>
        <taxon>Pseudomonadati</taxon>
        <taxon>Planctomycetota</taxon>
        <taxon>Planctomycetia</taxon>
        <taxon>Pirellulales</taxon>
        <taxon>Pirellulaceae</taxon>
        <taxon>Stieleria</taxon>
    </lineage>
</organism>
<feature type="region of interest" description="Disordered" evidence="1">
    <location>
        <begin position="883"/>
        <end position="903"/>
    </location>
</feature>
<keyword evidence="3" id="KW-1185">Reference proteome</keyword>
<dbReference type="RefSeq" id="WP_145390389.1">
    <property type="nucleotide sequence ID" value="NZ_CP037423.1"/>
</dbReference>
<dbReference type="Proteomes" id="UP000319004">
    <property type="component" value="Chromosome"/>
</dbReference>
<name>A0A518HZN7_9BACT</name>
<proteinExistence type="predicted"/>
<dbReference type="EMBL" id="CP037423">
    <property type="protein sequence ID" value="QDV46244.1"/>
    <property type="molecule type" value="Genomic_DNA"/>
</dbReference>
<gene>
    <name evidence="2" type="ORF">Enr13x_61530</name>
</gene>